<evidence type="ECO:0000313" key="2">
    <source>
        <dbReference type="EMBL" id="GFZ14792.1"/>
    </source>
</evidence>
<dbReference type="EMBL" id="BJWL01000024">
    <property type="protein sequence ID" value="GFZ14792.1"/>
    <property type="molecule type" value="Genomic_DNA"/>
</dbReference>
<dbReference type="Proteomes" id="UP000585474">
    <property type="component" value="Unassembled WGS sequence"/>
</dbReference>
<evidence type="ECO:0000256" key="1">
    <source>
        <dbReference type="SAM" id="MobiDB-lite"/>
    </source>
</evidence>
<feature type="compositionally biased region" description="Basic and acidic residues" evidence="1">
    <location>
        <begin position="80"/>
        <end position="95"/>
    </location>
</feature>
<gene>
    <name evidence="2" type="ORF">Acr_24g0009820</name>
</gene>
<protein>
    <submittedName>
        <fullName evidence="2">Uncharacterized protein</fullName>
    </submittedName>
</protein>
<accession>A0A7J0GVI5</accession>
<comment type="caution">
    <text evidence="2">The sequence shown here is derived from an EMBL/GenBank/DDBJ whole genome shotgun (WGS) entry which is preliminary data.</text>
</comment>
<name>A0A7J0GVI5_9ERIC</name>
<proteinExistence type="predicted"/>
<dbReference type="AlphaFoldDB" id="A0A7J0GVI5"/>
<feature type="region of interest" description="Disordered" evidence="1">
    <location>
        <begin position="61"/>
        <end position="99"/>
    </location>
</feature>
<evidence type="ECO:0000313" key="3">
    <source>
        <dbReference type="Proteomes" id="UP000585474"/>
    </source>
</evidence>
<organism evidence="2 3">
    <name type="scientific">Actinidia rufa</name>
    <dbReference type="NCBI Taxonomy" id="165716"/>
    <lineage>
        <taxon>Eukaryota</taxon>
        <taxon>Viridiplantae</taxon>
        <taxon>Streptophyta</taxon>
        <taxon>Embryophyta</taxon>
        <taxon>Tracheophyta</taxon>
        <taxon>Spermatophyta</taxon>
        <taxon>Magnoliopsida</taxon>
        <taxon>eudicotyledons</taxon>
        <taxon>Gunneridae</taxon>
        <taxon>Pentapetalae</taxon>
        <taxon>asterids</taxon>
        <taxon>Ericales</taxon>
        <taxon>Actinidiaceae</taxon>
        <taxon>Actinidia</taxon>
    </lineage>
</organism>
<sequence>MKVYPKIEAQRLVNGSIRVKRLARLVNGSVRVQSAGQAAQSEVSDSDWLVNGSVKDQQLDSTQLDAREAHSSSTSSAARGRVDESGSHAPNDRRPVRVHPTTVCNGVGCRQELRLEETNIVVVAIGLVEVFKIDLGQNHSQVMRMDLVVLTVDGYGGDDRLVMMATVAAIDLALIPNLMPYKESI</sequence>
<reference evidence="2 3" key="1">
    <citation type="submission" date="2019-07" db="EMBL/GenBank/DDBJ databases">
        <title>De Novo Assembly of kiwifruit Actinidia rufa.</title>
        <authorList>
            <person name="Sugita-Konishi S."/>
            <person name="Sato K."/>
            <person name="Mori E."/>
            <person name="Abe Y."/>
            <person name="Kisaki G."/>
            <person name="Hamano K."/>
            <person name="Suezawa K."/>
            <person name="Otani M."/>
            <person name="Fukuda T."/>
            <person name="Manabe T."/>
            <person name="Gomi K."/>
            <person name="Tabuchi M."/>
            <person name="Akimitsu K."/>
            <person name="Kataoka I."/>
        </authorList>
    </citation>
    <scope>NUCLEOTIDE SEQUENCE [LARGE SCALE GENOMIC DNA]</scope>
    <source>
        <strain evidence="3">cv. Fuchu</strain>
    </source>
</reference>
<keyword evidence="3" id="KW-1185">Reference proteome</keyword>